<dbReference type="EMBL" id="CAKKNE010000005">
    <property type="protein sequence ID" value="CAH0376111.1"/>
    <property type="molecule type" value="Genomic_DNA"/>
</dbReference>
<dbReference type="InterPro" id="IPR029033">
    <property type="entry name" value="His_PPase_superfam"/>
</dbReference>
<dbReference type="Proteomes" id="UP000789595">
    <property type="component" value="Unassembled WGS sequence"/>
</dbReference>
<sequence length="409" mass="43945">MGSGSSIVQKADDGVDAVLQACREAKDGPVLLIKLTGAPKARVLPRGPESTSPVGLLRPHAWLCMPYKGDVEVQVALNIVDVKRTTHAFRAVSFGDHKDVTAAETVKVEGLAAPDQDGWGLVKTFQTGDLTGARRKYKVHARLASVKAVLAPRKLFLVRHAESTWNRATRVGDVATMLSDVDHGLTKLGVKQCAELQRHVAEPPRTEAERAFLAAKKVFSSPSRRTVQTALLALKGHPALSEGSVVLRADLREVRTAHGRDNIARASGVAIRAQAVAGLEKGEYPTVDADGVAHEWWASAAENEATVRRRVDRELAQLCMRSDASLIFNSHSKFIRCMFRAEGGDCAFARGKIANCGVVAVDVAIDKPAGRRLEAPELLFGGTFSSADSRASLLEAIRRRSRSGDVSGG</sequence>
<reference evidence="1" key="1">
    <citation type="submission" date="2021-11" db="EMBL/GenBank/DDBJ databases">
        <authorList>
            <consortium name="Genoscope - CEA"/>
            <person name="William W."/>
        </authorList>
    </citation>
    <scope>NUCLEOTIDE SEQUENCE</scope>
</reference>
<dbReference type="CDD" id="cd07067">
    <property type="entry name" value="HP_PGM_like"/>
    <property type="match status" value="1"/>
</dbReference>
<evidence type="ECO:0000313" key="1">
    <source>
        <dbReference type="EMBL" id="CAH0376111.1"/>
    </source>
</evidence>
<dbReference type="Pfam" id="PF00300">
    <property type="entry name" value="His_Phos_1"/>
    <property type="match status" value="1"/>
</dbReference>
<dbReference type="PANTHER" id="PTHR48100">
    <property type="entry name" value="BROAD-SPECIFICITY PHOSPHATASE YOR283W-RELATED"/>
    <property type="match status" value="1"/>
</dbReference>
<dbReference type="InterPro" id="IPR050275">
    <property type="entry name" value="PGM_Phosphatase"/>
</dbReference>
<dbReference type="OrthoDB" id="496981at2759"/>
<dbReference type="PANTHER" id="PTHR48100:SF44">
    <property type="entry name" value="PHOSPHATASE C1620.13-RELATED"/>
    <property type="match status" value="1"/>
</dbReference>
<dbReference type="GO" id="GO:0005829">
    <property type="term" value="C:cytosol"/>
    <property type="evidence" value="ECO:0007669"/>
    <property type="project" value="TreeGrafter"/>
</dbReference>
<dbReference type="Gene3D" id="3.40.50.1240">
    <property type="entry name" value="Phosphoglycerate mutase-like"/>
    <property type="match status" value="1"/>
</dbReference>
<evidence type="ECO:0000313" key="2">
    <source>
        <dbReference type="Proteomes" id="UP000789595"/>
    </source>
</evidence>
<organism evidence="1 2">
    <name type="scientific">Pelagomonas calceolata</name>
    <dbReference type="NCBI Taxonomy" id="35677"/>
    <lineage>
        <taxon>Eukaryota</taxon>
        <taxon>Sar</taxon>
        <taxon>Stramenopiles</taxon>
        <taxon>Ochrophyta</taxon>
        <taxon>Pelagophyceae</taxon>
        <taxon>Pelagomonadales</taxon>
        <taxon>Pelagomonadaceae</taxon>
        <taxon>Pelagomonas</taxon>
    </lineage>
</organism>
<keyword evidence="2" id="KW-1185">Reference proteome</keyword>
<comment type="caution">
    <text evidence="1">The sequence shown here is derived from an EMBL/GenBank/DDBJ whole genome shotgun (WGS) entry which is preliminary data.</text>
</comment>
<protein>
    <submittedName>
        <fullName evidence="1">Uncharacterized protein</fullName>
    </submittedName>
</protein>
<accession>A0A8J2SW56</accession>
<name>A0A8J2SW56_9STRA</name>
<dbReference type="AlphaFoldDB" id="A0A8J2SW56"/>
<proteinExistence type="predicted"/>
<gene>
    <name evidence="1" type="ORF">PECAL_5P06690</name>
</gene>
<dbReference type="SMART" id="SM00855">
    <property type="entry name" value="PGAM"/>
    <property type="match status" value="1"/>
</dbReference>
<dbReference type="InterPro" id="IPR013078">
    <property type="entry name" value="His_Pase_superF_clade-1"/>
</dbReference>
<dbReference type="SUPFAM" id="SSF53254">
    <property type="entry name" value="Phosphoglycerate mutase-like"/>
    <property type="match status" value="1"/>
</dbReference>
<dbReference type="GO" id="GO:0016791">
    <property type="term" value="F:phosphatase activity"/>
    <property type="evidence" value="ECO:0007669"/>
    <property type="project" value="TreeGrafter"/>
</dbReference>